<evidence type="ECO:0000313" key="1">
    <source>
        <dbReference type="EnsemblMetazoa" id="GPAI018218-PA"/>
    </source>
</evidence>
<keyword evidence="2" id="KW-1185">Reference proteome</keyword>
<dbReference type="AlphaFoldDB" id="A0A1A9ZLD7"/>
<proteinExistence type="predicted"/>
<reference evidence="2" key="1">
    <citation type="submission" date="2014-03" db="EMBL/GenBank/DDBJ databases">
        <authorList>
            <person name="Aksoy S."/>
            <person name="Warren W."/>
            <person name="Wilson R.K."/>
        </authorList>
    </citation>
    <scope>NUCLEOTIDE SEQUENCE [LARGE SCALE GENOMIC DNA]</scope>
    <source>
        <strain evidence="2">IAEA</strain>
    </source>
</reference>
<evidence type="ECO:0000313" key="2">
    <source>
        <dbReference type="Proteomes" id="UP000092445"/>
    </source>
</evidence>
<name>A0A1A9ZLD7_GLOPL</name>
<dbReference type="EnsemblMetazoa" id="GPAI018218-RA">
    <property type="protein sequence ID" value="GPAI018218-PA"/>
    <property type="gene ID" value="GPAI018218"/>
</dbReference>
<accession>A0A1A9ZLD7</accession>
<reference evidence="1" key="2">
    <citation type="submission" date="2020-05" db="UniProtKB">
        <authorList>
            <consortium name="EnsemblMetazoa"/>
        </authorList>
    </citation>
    <scope>IDENTIFICATION</scope>
    <source>
        <strain evidence="1">IAEA</strain>
    </source>
</reference>
<organism evidence="1 2">
    <name type="scientific">Glossina pallidipes</name>
    <name type="common">Tsetse fly</name>
    <dbReference type="NCBI Taxonomy" id="7398"/>
    <lineage>
        <taxon>Eukaryota</taxon>
        <taxon>Metazoa</taxon>
        <taxon>Ecdysozoa</taxon>
        <taxon>Arthropoda</taxon>
        <taxon>Hexapoda</taxon>
        <taxon>Insecta</taxon>
        <taxon>Pterygota</taxon>
        <taxon>Neoptera</taxon>
        <taxon>Endopterygota</taxon>
        <taxon>Diptera</taxon>
        <taxon>Brachycera</taxon>
        <taxon>Muscomorpha</taxon>
        <taxon>Hippoboscoidea</taxon>
        <taxon>Glossinidae</taxon>
        <taxon>Glossina</taxon>
    </lineage>
</organism>
<dbReference type="VEuPathDB" id="VectorBase:GPAI018218"/>
<dbReference type="Proteomes" id="UP000092445">
    <property type="component" value="Unassembled WGS sequence"/>
</dbReference>
<protein>
    <submittedName>
        <fullName evidence="1">Uncharacterized protein</fullName>
    </submittedName>
</protein>
<sequence>MCASHIFFATYRFHIYTTRGVAMRCEKDGESNLSVKDEKRPNCSLQETWIKRTLLPTVAIGCIKLLAVSAMGSRISRTDDSRLKQKINGGCKKPLKSTVNNGFTK</sequence>